<proteinExistence type="predicted"/>
<feature type="region of interest" description="Disordered" evidence="1">
    <location>
        <begin position="66"/>
        <end position="96"/>
    </location>
</feature>
<feature type="chain" id="PRO_5039041916" description="DUF5050 domain-containing protein" evidence="2">
    <location>
        <begin position="24"/>
        <end position="503"/>
    </location>
</feature>
<dbReference type="PROSITE" id="PS51257">
    <property type="entry name" value="PROKAR_LIPOPROTEIN"/>
    <property type="match status" value="1"/>
</dbReference>
<name>A0A9D1GJ76_9FIRM</name>
<dbReference type="AlphaFoldDB" id="A0A9D1GJ76"/>
<reference evidence="3" key="1">
    <citation type="submission" date="2020-10" db="EMBL/GenBank/DDBJ databases">
        <authorList>
            <person name="Gilroy R."/>
        </authorList>
    </citation>
    <scope>NUCLEOTIDE SEQUENCE</scope>
    <source>
        <strain evidence="3">CHK123-3438</strain>
    </source>
</reference>
<comment type="caution">
    <text evidence="3">The sequence shown here is derived from an EMBL/GenBank/DDBJ whole genome shotgun (WGS) entry which is preliminary data.</text>
</comment>
<feature type="compositionally biased region" description="Basic and acidic residues" evidence="1">
    <location>
        <begin position="82"/>
        <end position="96"/>
    </location>
</feature>
<protein>
    <recommendedName>
        <fullName evidence="5">DUF5050 domain-containing protein</fullName>
    </recommendedName>
</protein>
<dbReference type="EMBL" id="DVKS01000150">
    <property type="protein sequence ID" value="HIT42140.1"/>
    <property type="molecule type" value="Genomic_DNA"/>
</dbReference>
<gene>
    <name evidence="3" type="ORF">IAB60_08620</name>
</gene>
<reference evidence="3" key="2">
    <citation type="journal article" date="2021" name="PeerJ">
        <title>Extensive microbial diversity within the chicken gut microbiome revealed by metagenomics and culture.</title>
        <authorList>
            <person name="Gilroy R."/>
            <person name="Ravi A."/>
            <person name="Getino M."/>
            <person name="Pursley I."/>
            <person name="Horton D.L."/>
            <person name="Alikhan N.F."/>
            <person name="Baker D."/>
            <person name="Gharbi K."/>
            <person name="Hall N."/>
            <person name="Watson M."/>
            <person name="Adriaenssens E.M."/>
            <person name="Foster-Nyarko E."/>
            <person name="Jarju S."/>
            <person name="Secka A."/>
            <person name="Antonio M."/>
            <person name="Oren A."/>
            <person name="Chaudhuri R.R."/>
            <person name="La Ragione R."/>
            <person name="Hildebrand F."/>
            <person name="Pallen M.J."/>
        </authorList>
    </citation>
    <scope>NUCLEOTIDE SEQUENCE</scope>
    <source>
        <strain evidence="3">CHK123-3438</strain>
    </source>
</reference>
<evidence type="ECO:0000313" key="3">
    <source>
        <dbReference type="EMBL" id="HIT42140.1"/>
    </source>
</evidence>
<feature type="signal peptide" evidence="2">
    <location>
        <begin position="1"/>
        <end position="23"/>
    </location>
</feature>
<dbReference type="Proteomes" id="UP000886860">
    <property type="component" value="Unassembled WGS sequence"/>
</dbReference>
<organism evidence="3 4">
    <name type="scientific">Candidatus Caccovicinus merdipullorum</name>
    <dbReference type="NCBI Taxonomy" id="2840724"/>
    <lineage>
        <taxon>Bacteria</taxon>
        <taxon>Bacillati</taxon>
        <taxon>Bacillota</taxon>
        <taxon>Clostridia</taxon>
        <taxon>Eubacteriales</taxon>
        <taxon>Candidatus Caccovicinus</taxon>
    </lineage>
</organism>
<evidence type="ECO:0000313" key="4">
    <source>
        <dbReference type="Proteomes" id="UP000886860"/>
    </source>
</evidence>
<evidence type="ECO:0000256" key="2">
    <source>
        <dbReference type="SAM" id="SignalP"/>
    </source>
</evidence>
<keyword evidence="2" id="KW-0732">Signal</keyword>
<accession>A0A9D1GJ76</accession>
<sequence>MKKTNYILTAALCLALTGLTGCSAPNTEEDSESSSVIQLLKDAARKLPGSAGDMAELLFAEDTKAAAKESEQAADDTAAEPAAKESAENDSIKEDSSVINNGGSVVRIHGNDYFWKYTSESIASDGVFARYSFQPDSVNDMVCRHPDGTEETIFSAAGNGSIYIAGDRMYLASSGKMFSVKLDGSSPIDYDLFTIWDSIPEAGLVIGSSAAVPGVQIISSETGSMETLAGSENTFPSYAGTLGNFLYYSAADPDSQEPILWQYALDGSGTLREIDRFSITDDRFSDYGENVSITQTAMLDNCLYYSYGFYAGTGGFFQSGGINCVELDEDGAPSRHSVCTESISAEEFVVEKRDGDIFLYYITETPGSYIGFWDDYPYDGCTVKNLSSGETKPSSFRLSRPGSFVLLDGAVCTLEENQAAYKTLLSQELVSSLGCLENQKGTEENLTIIRDLEVVDQDIFYTAETSQHDSTLDIGWRPGYRRTESRRFLQKSGQEQPQLLFAY</sequence>
<evidence type="ECO:0000256" key="1">
    <source>
        <dbReference type="SAM" id="MobiDB-lite"/>
    </source>
</evidence>
<evidence type="ECO:0008006" key="5">
    <source>
        <dbReference type="Google" id="ProtNLM"/>
    </source>
</evidence>